<reference evidence="3" key="1">
    <citation type="journal article" date="2014" name="Int. J. Syst. Evol. Microbiol.">
        <title>Complete genome sequence of Corynebacterium casei LMG S-19264T (=DSM 44701T), isolated from a smear-ripened cheese.</title>
        <authorList>
            <consortium name="US DOE Joint Genome Institute (JGI-PGF)"/>
            <person name="Walter F."/>
            <person name="Albersmeier A."/>
            <person name="Kalinowski J."/>
            <person name="Ruckert C."/>
        </authorList>
    </citation>
    <scope>NUCLEOTIDE SEQUENCE</scope>
    <source>
        <strain evidence="3">JCM 4346</strain>
    </source>
</reference>
<name>A0A918CCR9_9ACTN</name>
<dbReference type="Gene3D" id="3.30.370.10">
    <property type="entry name" value="Barstar-like"/>
    <property type="match status" value="1"/>
</dbReference>
<feature type="domain" description="Barstar (barnase inhibitor)" evidence="2">
    <location>
        <begin position="37"/>
        <end position="114"/>
    </location>
</feature>
<dbReference type="Pfam" id="PF01337">
    <property type="entry name" value="Barstar"/>
    <property type="match status" value="1"/>
</dbReference>
<keyword evidence="4" id="KW-1185">Reference proteome</keyword>
<evidence type="ECO:0000259" key="2">
    <source>
        <dbReference type="Pfam" id="PF01337"/>
    </source>
</evidence>
<proteinExistence type="inferred from homology"/>
<comment type="similarity">
    <text evidence="1">Belongs to the barstar family.</text>
</comment>
<dbReference type="AlphaFoldDB" id="A0A918CCR9"/>
<gene>
    <name evidence="3" type="ORF">GCM10010251_36970</name>
</gene>
<dbReference type="InterPro" id="IPR000468">
    <property type="entry name" value="Barstar"/>
</dbReference>
<evidence type="ECO:0000313" key="3">
    <source>
        <dbReference type="EMBL" id="GGR17597.1"/>
    </source>
</evidence>
<reference evidence="3" key="2">
    <citation type="submission" date="2020-09" db="EMBL/GenBank/DDBJ databases">
        <authorList>
            <person name="Sun Q."/>
            <person name="Ohkuma M."/>
        </authorList>
    </citation>
    <scope>NUCLEOTIDE SEQUENCE</scope>
    <source>
        <strain evidence="3">JCM 4346</strain>
    </source>
</reference>
<dbReference type="Proteomes" id="UP000658320">
    <property type="component" value="Unassembled WGS sequence"/>
</dbReference>
<evidence type="ECO:0000313" key="4">
    <source>
        <dbReference type="Proteomes" id="UP000658320"/>
    </source>
</evidence>
<dbReference type="InterPro" id="IPR035905">
    <property type="entry name" value="Barstar-like_sf"/>
</dbReference>
<protein>
    <recommendedName>
        <fullName evidence="2">Barstar (barnase inhibitor) domain-containing protein</fullName>
    </recommendedName>
</protein>
<accession>A0A918CCR9</accession>
<organism evidence="3 4">
    <name type="scientific">Streptomyces aurantiogriseus</name>
    <dbReference type="NCBI Taxonomy" id="66870"/>
    <lineage>
        <taxon>Bacteria</taxon>
        <taxon>Bacillati</taxon>
        <taxon>Actinomycetota</taxon>
        <taxon>Actinomycetes</taxon>
        <taxon>Kitasatosporales</taxon>
        <taxon>Streptomycetaceae</taxon>
        <taxon>Streptomyces</taxon>
    </lineage>
</organism>
<comment type="caution">
    <text evidence="3">The sequence shown here is derived from an EMBL/GenBank/DDBJ whole genome shotgun (WGS) entry which is preliminary data.</text>
</comment>
<dbReference type="SUPFAM" id="SSF52038">
    <property type="entry name" value="Barstar-related"/>
    <property type="match status" value="1"/>
</dbReference>
<dbReference type="EMBL" id="BMSX01000008">
    <property type="protein sequence ID" value="GGR17597.1"/>
    <property type="molecule type" value="Genomic_DNA"/>
</dbReference>
<sequence length="119" mass="12729">MTGTRPDAAAGRSPQTGLVLHAFEACAGRRGQFIDAARTDGRLVGDLRDFLCVIGEAVNGPGGYFGRSLSALADCLGGDFGATAPFTLNWRYSSESRERLKGDFGRVMDVLSRCDVRLL</sequence>
<dbReference type="RefSeq" id="WP_308430624.1">
    <property type="nucleotide sequence ID" value="NZ_BMSX01000008.1"/>
</dbReference>
<evidence type="ECO:0000256" key="1">
    <source>
        <dbReference type="ARBA" id="ARBA00006845"/>
    </source>
</evidence>